<dbReference type="EMBL" id="JABGBN010000006">
    <property type="protein sequence ID" value="NOL52126.1"/>
    <property type="molecule type" value="Genomic_DNA"/>
</dbReference>
<name>A0A849P4W3_9BURK</name>
<evidence type="ECO:0000256" key="1">
    <source>
        <dbReference type="SAM" id="Phobius"/>
    </source>
</evidence>
<dbReference type="InterPro" id="IPR007418">
    <property type="entry name" value="DUF474"/>
</dbReference>
<keyword evidence="1" id="KW-1133">Transmembrane helix</keyword>
<proteinExistence type="predicted"/>
<organism evidence="2 3">
    <name type="scientific">Pelistega suis</name>
    <dbReference type="NCBI Taxonomy" id="1631957"/>
    <lineage>
        <taxon>Bacteria</taxon>
        <taxon>Pseudomonadati</taxon>
        <taxon>Pseudomonadota</taxon>
        <taxon>Betaproteobacteria</taxon>
        <taxon>Burkholderiales</taxon>
        <taxon>Alcaligenaceae</taxon>
        <taxon>Pelistega</taxon>
    </lineage>
</organism>
<evidence type="ECO:0008006" key="4">
    <source>
        <dbReference type="Google" id="ProtNLM"/>
    </source>
</evidence>
<keyword evidence="1" id="KW-0812">Transmembrane</keyword>
<dbReference type="AlphaFoldDB" id="A0A849P4W3"/>
<dbReference type="Proteomes" id="UP000537862">
    <property type="component" value="Unassembled WGS sequence"/>
</dbReference>
<keyword evidence="1" id="KW-0472">Membrane</keyword>
<gene>
    <name evidence="2" type="ORF">HKX39_08115</name>
</gene>
<sequence length="144" mass="16248">MTYFILLTLHLLSAFAFIGTVFFEVLFLRYIQHKLSNDIMQAVGKEVGGRAKQLMPFVLLTLFATGLGMAHFHMARFGITGNGHFTLLFSLKIIIAISVLIHFISAMILRKKGLLKGKVSHHIHTSVFYHVVLIVILAKAMFYI</sequence>
<protein>
    <recommendedName>
        <fullName evidence="4">Integral membrane protein</fullName>
    </recommendedName>
</protein>
<feature type="transmembrane region" description="Helical" evidence="1">
    <location>
        <begin position="121"/>
        <end position="142"/>
    </location>
</feature>
<feature type="transmembrane region" description="Helical" evidence="1">
    <location>
        <begin position="54"/>
        <end position="75"/>
    </location>
</feature>
<accession>A0A849P4W3</accession>
<feature type="transmembrane region" description="Helical" evidence="1">
    <location>
        <begin position="87"/>
        <end position="109"/>
    </location>
</feature>
<dbReference type="PIRSF" id="PIRSF015875">
    <property type="entry name" value="UCP015875"/>
    <property type="match status" value="1"/>
</dbReference>
<evidence type="ECO:0000313" key="3">
    <source>
        <dbReference type="Proteomes" id="UP000537862"/>
    </source>
</evidence>
<keyword evidence="3" id="KW-1185">Reference proteome</keyword>
<comment type="caution">
    <text evidence="2">The sequence shown here is derived from an EMBL/GenBank/DDBJ whole genome shotgun (WGS) entry which is preliminary data.</text>
</comment>
<feature type="transmembrane region" description="Helical" evidence="1">
    <location>
        <begin position="6"/>
        <end position="31"/>
    </location>
</feature>
<evidence type="ECO:0000313" key="2">
    <source>
        <dbReference type="EMBL" id="NOL52126.1"/>
    </source>
</evidence>
<reference evidence="2 3" key="1">
    <citation type="submission" date="2020-05" db="EMBL/GenBank/DDBJ databases">
        <authorList>
            <person name="Niu N."/>
        </authorList>
    </citation>
    <scope>NUCLEOTIDE SEQUENCE [LARGE SCALE GENOMIC DNA]</scope>
    <source>
        <strain evidence="2 3">3340-03</strain>
    </source>
</reference>